<protein>
    <submittedName>
        <fullName evidence="3">Uncharacterized protein</fullName>
    </submittedName>
</protein>
<name>A0A0N5CA04_STREA</name>
<dbReference type="AlphaFoldDB" id="A0A0N5CA04"/>
<proteinExistence type="predicted"/>
<keyword evidence="1" id="KW-1133">Transmembrane helix</keyword>
<keyword evidence="1" id="KW-0472">Membrane</keyword>
<reference evidence="3" key="1">
    <citation type="submission" date="2017-02" db="UniProtKB">
        <authorList>
            <consortium name="WormBaseParasite"/>
        </authorList>
    </citation>
    <scope>IDENTIFICATION</scope>
</reference>
<feature type="transmembrane region" description="Helical" evidence="1">
    <location>
        <begin position="66"/>
        <end position="85"/>
    </location>
</feature>
<keyword evidence="2" id="KW-1185">Reference proteome</keyword>
<accession>A0A0N5CA04</accession>
<dbReference type="WBParaSite" id="SPAL_0001472900.2">
    <property type="protein sequence ID" value="SPAL_0001472900.2"/>
    <property type="gene ID" value="SPAL_0001472900"/>
</dbReference>
<evidence type="ECO:0000256" key="1">
    <source>
        <dbReference type="SAM" id="Phobius"/>
    </source>
</evidence>
<evidence type="ECO:0000313" key="2">
    <source>
        <dbReference type="Proteomes" id="UP000046392"/>
    </source>
</evidence>
<organism evidence="2 3">
    <name type="scientific">Strongyloides papillosus</name>
    <name type="common">Intestinal threadworm</name>
    <dbReference type="NCBI Taxonomy" id="174720"/>
    <lineage>
        <taxon>Eukaryota</taxon>
        <taxon>Metazoa</taxon>
        <taxon>Ecdysozoa</taxon>
        <taxon>Nematoda</taxon>
        <taxon>Chromadorea</taxon>
        <taxon>Rhabditida</taxon>
        <taxon>Tylenchina</taxon>
        <taxon>Panagrolaimomorpha</taxon>
        <taxon>Strongyloidoidea</taxon>
        <taxon>Strongyloididae</taxon>
        <taxon>Strongyloides</taxon>
    </lineage>
</organism>
<feature type="transmembrane region" description="Helical" evidence="1">
    <location>
        <begin position="38"/>
        <end position="60"/>
    </location>
</feature>
<keyword evidence="1" id="KW-0812">Transmembrane</keyword>
<dbReference type="Proteomes" id="UP000046392">
    <property type="component" value="Unplaced"/>
</dbReference>
<evidence type="ECO:0000313" key="3">
    <source>
        <dbReference type="WBParaSite" id="SPAL_0001472900.2"/>
    </source>
</evidence>
<sequence length="122" mass="14107">MAMVCNNAQIGFKNCRLSIFFGLTCKCMKIIIFNKSTAFYHLGVKFNIMVQYYTFCVLWQSGMNFLNSQIKLFLCFGSGSIKWFFLRMSKLKYNTLYQNSKVLFGCGFNKILLTYSYTGCGT</sequence>